<name>A0ABV5GRC0_9FLAO</name>
<keyword evidence="3" id="KW-1185">Reference proteome</keyword>
<dbReference type="InterPro" id="IPR007607">
    <property type="entry name" value="BacA/B"/>
</dbReference>
<sequence>MFDKTKQKETPLGKTNRIVQGTIIKGDIESKDDFRLDGVLIGNYSSPGKLVIGPSGEVQGNIKCKNVDIEGKYLGKLEVDELLTIKSTANIQGDVVIGKLSVEPGAVFEATCAMKSKGKEIEKPQKV</sequence>
<proteinExistence type="inferred from homology"/>
<reference evidence="2 3" key="1">
    <citation type="submission" date="2024-09" db="EMBL/GenBank/DDBJ databases">
        <authorList>
            <person name="Sun Q."/>
            <person name="Mori K."/>
        </authorList>
    </citation>
    <scope>NUCLEOTIDE SEQUENCE [LARGE SCALE GENOMIC DNA]</scope>
    <source>
        <strain evidence="2 3">CECT 7955</strain>
    </source>
</reference>
<dbReference type="PANTHER" id="PTHR35024:SF4">
    <property type="entry name" value="POLYMER-FORMING CYTOSKELETAL PROTEIN"/>
    <property type="match status" value="1"/>
</dbReference>
<evidence type="ECO:0000256" key="1">
    <source>
        <dbReference type="ARBA" id="ARBA00044755"/>
    </source>
</evidence>
<dbReference type="PANTHER" id="PTHR35024">
    <property type="entry name" value="HYPOTHETICAL CYTOSOLIC PROTEIN"/>
    <property type="match status" value="1"/>
</dbReference>
<gene>
    <name evidence="2" type="ORF">ACFFVF_15345</name>
</gene>
<comment type="similarity">
    <text evidence="1">Belongs to the bactofilin family.</text>
</comment>
<protein>
    <submittedName>
        <fullName evidence="2">Polymer-forming cytoskeletal protein</fullName>
    </submittedName>
</protein>
<organism evidence="2 3">
    <name type="scientific">Flavobacterium jumunjinense</name>
    <dbReference type="NCBI Taxonomy" id="998845"/>
    <lineage>
        <taxon>Bacteria</taxon>
        <taxon>Pseudomonadati</taxon>
        <taxon>Bacteroidota</taxon>
        <taxon>Flavobacteriia</taxon>
        <taxon>Flavobacteriales</taxon>
        <taxon>Flavobacteriaceae</taxon>
        <taxon>Flavobacterium</taxon>
    </lineage>
</organism>
<comment type="caution">
    <text evidence="2">The sequence shown here is derived from an EMBL/GenBank/DDBJ whole genome shotgun (WGS) entry which is preliminary data.</text>
</comment>
<dbReference type="Proteomes" id="UP001589607">
    <property type="component" value="Unassembled WGS sequence"/>
</dbReference>
<evidence type="ECO:0000313" key="2">
    <source>
        <dbReference type="EMBL" id="MFB9097893.1"/>
    </source>
</evidence>
<evidence type="ECO:0000313" key="3">
    <source>
        <dbReference type="Proteomes" id="UP001589607"/>
    </source>
</evidence>
<accession>A0ABV5GRC0</accession>
<dbReference type="EMBL" id="JBHMEY010000066">
    <property type="protein sequence ID" value="MFB9097893.1"/>
    <property type="molecule type" value="Genomic_DNA"/>
</dbReference>
<dbReference type="RefSeq" id="WP_236458094.1">
    <property type="nucleotide sequence ID" value="NZ_CBCSGE010000008.1"/>
</dbReference>
<dbReference type="Pfam" id="PF04519">
    <property type="entry name" value="Bactofilin"/>
    <property type="match status" value="1"/>
</dbReference>